<dbReference type="PANTHER" id="PTHR37312">
    <property type="entry name" value="MEMBRANE-BOUND ACYLTRANSFERASE YKRP-RELATED"/>
    <property type="match status" value="1"/>
</dbReference>
<keyword evidence="1" id="KW-0812">Transmembrane</keyword>
<dbReference type="InterPro" id="IPR052734">
    <property type="entry name" value="Nod_factor_acetyltransferase"/>
</dbReference>
<dbReference type="AlphaFoldDB" id="A0A231QCK3"/>
<feature type="transmembrane region" description="Helical" evidence="1">
    <location>
        <begin position="210"/>
        <end position="232"/>
    </location>
</feature>
<keyword evidence="1" id="KW-0472">Membrane</keyword>
<feature type="transmembrane region" description="Helical" evidence="1">
    <location>
        <begin position="156"/>
        <end position="174"/>
    </location>
</feature>
<feature type="transmembrane region" description="Helical" evidence="1">
    <location>
        <begin position="66"/>
        <end position="91"/>
    </location>
</feature>
<name>A0A231QCK3_9LACO</name>
<dbReference type="PANTHER" id="PTHR37312:SF1">
    <property type="entry name" value="MEMBRANE-BOUND ACYLTRANSFERASE YKRP-RELATED"/>
    <property type="match status" value="1"/>
</dbReference>
<feature type="transmembrane region" description="Helical" evidence="1">
    <location>
        <begin position="238"/>
        <end position="258"/>
    </location>
</feature>
<accession>A0A231QCK3</accession>
<evidence type="ECO:0000313" key="3">
    <source>
        <dbReference type="EMBL" id="OXS40540.1"/>
    </source>
</evidence>
<dbReference type="RefSeq" id="WP_089144634.1">
    <property type="nucleotide sequence ID" value="NZ_LUGD01000089.1"/>
</dbReference>
<dbReference type="Pfam" id="PF01757">
    <property type="entry name" value="Acyl_transf_3"/>
    <property type="match status" value="1"/>
</dbReference>
<feature type="domain" description="Acyltransferase 3" evidence="2">
    <location>
        <begin position="6"/>
        <end position="327"/>
    </location>
</feature>
<comment type="caution">
    <text evidence="3">The sequence shown here is derived from an EMBL/GenBank/DDBJ whole genome shotgun (WGS) entry which is preliminary data.</text>
</comment>
<evidence type="ECO:0000259" key="2">
    <source>
        <dbReference type="Pfam" id="PF01757"/>
    </source>
</evidence>
<dbReference type="InterPro" id="IPR002656">
    <property type="entry name" value="Acyl_transf_3_dom"/>
</dbReference>
<evidence type="ECO:0000256" key="1">
    <source>
        <dbReference type="SAM" id="Phobius"/>
    </source>
</evidence>
<feature type="transmembrane region" description="Helical" evidence="1">
    <location>
        <begin position="308"/>
        <end position="328"/>
    </location>
</feature>
<protein>
    <recommendedName>
        <fullName evidence="2">Acyltransferase 3 domain-containing protein</fullName>
    </recommendedName>
</protein>
<dbReference type="GO" id="GO:0016747">
    <property type="term" value="F:acyltransferase activity, transferring groups other than amino-acyl groups"/>
    <property type="evidence" value="ECO:0007669"/>
    <property type="project" value="InterPro"/>
</dbReference>
<organism evidence="3 4">
    <name type="scientific">Ligilactobacillus agilis</name>
    <dbReference type="NCBI Taxonomy" id="1601"/>
    <lineage>
        <taxon>Bacteria</taxon>
        <taxon>Bacillati</taxon>
        <taxon>Bacillota</taxon>
        <taxon>Bacilli</taxon>
        <taxon>Lactobacillales</taxon>
        <taxon>Lactobacillaceae</taxon>
        <taxon>Ligilactobacillus</taxon>
    </lineage>
</organism>
<gene>
    <name evidence="3" type="ORF">AYP69_00260</name>
</gene>
<evidence type="ECO:0000313" key="4">
    <source>
        <dbReference type="Proteomes" id="UP000215261"/>
    </source>
</evidence>
<feature type="transmembrane region" description="Helical" evidence="1">
    <location>
        <begin position="12"/>
        <end position="31"/>
    </location>
</feature>
<dbReference type="Proteomes" id="UP000215261">
    <property type="component" value="Unassembled WGS sequence"/>
</dbReference>
<feature type="transmembrane region" description="Helical" evidence="1">
    <location>
        <begin position="270"/>
        <end position="288"/>
    </location>
</feature>
<keyword evidence="1" id="KW-1133">Transmembrane helix</keyword>
<proteinExistence type="predicted"/>
<reference evidence="3 4" key="1">
    <citation type="submission" date="2016-03" db="EMBL/GenBank/DDBJ databases">
        <title>Sequencing of Lactobacillus Species from Commercial Turkeys.</title>
        <authorList>
            <person name="Johnson T.J."/>
            <person name="Youmans B.P."/>
            <person name="Case K.A."/>
        </authorList>
    </citation>
    <scope>NUCLEOTIDE SEQUENCE [LARGE SCALE GENOMIC DNA]</scope>
    <source>
        <strain evidence="3 4">UMNLA1</strain>
    </source>
</reference>
<dbReference type="EMBL" id="LUGO01000043">
    <property type="protein sequence ID" value="OXS40540.1"/>
    <property type="molecule type" value="Genomic_DNA"/>
</dbReference>
<feature type="transmembrane region" description="Helical" evidence="1">
    <location>
        <begin position="37"/>
        <end position="54"/>
    </location>
</feature>
<feature type="transmembrane region" description="Helical" evidence="1">
    <location>
        <begin position="121"/>
        <end position="144"/>
    </location>
</feature>
<sequence>MKKRIGWIDFARAVGMLMIITTHSLVGVYASGIVGKLLFAVNVPIFFVLSGYLFKEKGIIQVIKSGFFNLILPYTFSVVLIALIEQFYYVFPNWINEFSGFPYVWSAIYGLGTPTTLPKNMVIPAIGALWFLLAMFWGNILFTIAIKCSKKVNKKGILEMIILLMIIGGFWISNYIKLPWSLNAAMVSQSFYYAGYMIKKHNLIEDIKPMYIILGLILWILSAQSGFFYLNVPFADNIFLAVLGGIGGSYFVMTISKLITTTISTKHIDYYGKMSLIVLSFHLIDLNATKLGLVVMNRVFMLTHSDGMVIIGLVSYHVLITIFAVIIIPKLPIIRSFYLNRSYPFFARK</sequence>